<evidence type="ECO:0000313" key="6">
    <source>
        <dbReference type="Proteomes" id="UP000823889"/>
    </source>
</evidence>
<reference evidence="5" key="1">
    <citation type="journal article" date="2021" name="PeerJ">
        <title>Extensive microbial diversity within the chicken gut microbiome revealed by metagenomics and culture.</title>
        <authorList>
            <person name="Gilroy R."/>
            <person name="Ravi A."/>
            <person name="Getino M."/>
            <person name="Pursley I."/>
            <person name="Horton D.L."/>
            <person name="Alikhan N.F."/>
            <person name="Baker D."/>
            <person name="Gharbi K."/>
            <person name="Hall N."/>
            <person name="Watson M."/>
            <person name="Adriaenssens E.M."/>
            <person name="Foster-Nyarko E."/>
            <person name="Jarju S."/>
            <person name="Secka A."/>
            <person name="Antonio M."/>
            <person name="Oren A."/>
            <person name="Chaudhuri R.R."/>
            <person name="La Ragione R."/>
            <person name="Hildebrand F."/>
            <person name="Pallen M.J."/>
        </authorList>
    </citation>
    <scope>NUCLEOTIDE SEQUENCE</scope>
    <source>
        <strain evidence="5">9264</strain>
    </source>
</reference>
<dbReference type="InterPro" id="IPR036291">
    <property type="entry name" value="NAD(P)-bd_dom_sf"/>
</dbReference>
<keyword evidence="2" id="KW-0963">Cytoplasm</keyword>
<dbReference type="GO" id="GO:0004757">
    <property type="term" value="F:sepiapterin reductase (NADP+) activity"/>
    <property type="evidence" value="ECO:0007669"/>
    <property type="project" value="TreeGrafter"/>
</dbReference>
<dbReference type="GO" id="GO:0006729">
    <property type="term" value="P:tetrahydrobiopterin biosynthetic process"/>
    <property type="evidence" value="ECO:0007669"/>
    <property type="project" value="TreeGrafter"/>
</dbReference>
<gene>
    <name evidence="5" type="ORF">H9906_08500</name>
</gene>
<dbReference type="InterPro" id="IPR020904">
    <property type="entry name" value="Sc_DH/Rdtase_CS"/>
</dbReference>
<dbReference type="PANTHER" id="PTHR44085">
    <property type="entry name" value="SEPIAPTERIN REDUCTASE"/>
    <property type="match status" value="1"/>
</dbReference>
<dbReference type="GO" id="GO:0005737">
    <property type="term" value="C:cytoplasm"/>
    <property type="evidence" value="ECO:0007669"/>
    <property type="project" value="UniProtKB-SubCell"/>
</dbReference>
<proteinExistence type="predicted"/>
<name>A0A9D2U9D8_9BURK</name>
<dbReference type="InterPro" id="IPR051721">
    <property type="entry name" value="Biopterin_syn/organic_redct"/>
</dbReference>
<dbReference type="Pfam" id="PF00106">
    <property type="entry name" value="adh_short"/>
    <property type="match status" value="1"/>
</dbReference>
<accession>A0A9D2U9D8</accession>
<comment type="subcellular location">
    <subcellularLocation>
        <location evidence="1">Cytoplasm</location>
    </subcellularLocation>
</comment>
<dbReference type="InterPro" id="IPR002347">
    <property type="entry name" value="SDR_fam"/>
</dbReference>
<reference evidence="5" key="2">
    <citation type="submission" date="2021-04" db="EMBL/GenBank/DDBJ databases">
        <authorList>
            <person name="Gilroy R."/>
        </authorList>
    </citation>
    <scope>NUCLEOTIDE SEQUENCE</scope>
    <source>
        <strain evidence="5">9264</strain>
    </source>
</reference>
<dbReference type="PANTHER" id="PTHR44085:SF2">
    <property type="entry name" value="SEPIAPTERIN REDUCTASE"/>
    <property type="match status" value="1"/>
</dbReference>
<evidence type="ECO:0000256" key="2">
    <source>
        <dbReference type="ARBA" id="ARBA00022490"/>
    </source>
</evidence>
<evidence type="ECO:0000313" key="5">
    <source>
        <dbReference type="EMBL" id="HJD45047.1"/>
    </source>
</evidence>
<keyword evidence="3" id="KW-0521">NADP</keyword>
<dbReference type="AlphaFoldDB" id="A0A9D2U9D8"/>
<comment type="caution">
    <text evidence="5">The sequence shown here is derived from an EMBL/GenBank/DDBJ whole genome shotgun (WGS) entry which is preliminary data.</text>
</comment>
<dbReference type="EMBL" id="DWUQ01000177">
    <property type="protein sequence ID" value="HJD45047.1"/>
    <property type="molecule type" value="Genomic_DNA"/>
</dbReference>
<dbReference type="SUPFAM" id="SSF51735">
    <property type="entry name" value="NAD(P)-binding Rossmann-fold domains"/>
    <property type="match status" value="1"/>
</dbReference>
<dbReference type="Proteomes" id="UP000823889">
    <property type="component" value="Unassembled WGS sequence"/>
</dbReference>
<protein>
    <submittedName>
        <fullName evidence="5">SDR family NAD(P)-dependent oxidoreductase</fullName>
    </submittedName>
</protein>
<dbReference type="Gene3D" id="3.40.50.720">
    <property type="entry name" value="NAD(P)-binding Rossmann-like Domain"/>
    <property type="match status" value="1"/>
</dbReference>
<keyword evidence="4" id="KW-0560">Oxidoreductase</keyword>
<evidence type="ECO:0000256" key="1">
    <source>
        <dbReference type="ARBA" id="ARBA00004496"/>
    </source>
</evidence>
<sequence length="247" mass="26851">MTQRLVVITGCSRGLGHAMAQQLLEAGHVVLGISRSAMHFSDPQHHFVGVQADLAEPHDCHKAQDWLSQQLRHTSASRVDLIHNAGVLGPMALSHDTALADQAAITHALQINLSAVMSLTATFLQHTTAVVDRRVLFISSGAGRAPVPGWAVYGASKAALDYYAQTLQAEAHPHLRCVAIAPGVIDTAMQQHIRQHSSEQFPNVGRFLALHEQGQLQSPQATATQLIDYLERPDFGAQTLDDIRRYS</sequence>
<dbReference type="PROSITE" id="PS00061">
    <property type="entry name" value="ADH_SHORT"/>
    <property type="match status" value="1"/>
</dbReference>
<organism evidence="5 6">
    <name type="scientific">Candidatus Paenalcaligenes intestinipullorum</name>
    <dbReference type="NCBI Taxonomy" id="2838718"/>
    <lineage>
        <taxon>Bacteria</taxon>
        <taxon>Pseudomonadati</taxon>
        <taxon>Pseudomonadota</taxon>
        <taxon>Betaproteobacteria</taxon>
        <taxon>Burkholderiales</taxon>
        <taxon>Alcaligenaceae</taxon>
        <taxon>Paenalcaligenes</taxon>
    </lineage>
</organism>
<evidence type="ECO:0000256" key="3">
    <source>
        <dbReference type="ARBA" id="ARBA00022857"/>
    </source>
</evidence>
<evidence type="ECO:0000256" key="4">
    <source>
        <dbReference type="ARBA" id="ARBA00023002"/>
    </source>
</evidence>
<dbReference type="PRINTS" id="PR00081">
    <property type="entry name" value="GDHRDH"/>
</dbReference>